<reference evidence="5 6" key="1">
    <citation type="submission" date="2016-07" db="EMBL/GenBank/DDBJ databases">
        <title>Pervasive Adenine N6-methylation of Active Genes in Fungi.</title>
        <authorList>
            <consortium name="DOE Joint Genome Institute"/>
            <person name="Mondo S.J."/>
            <person name="Dannebaum R.O."/>
            <person name="Kuo R.C."/>
            <person name="Labutti K."/>
            <person name="Haridas S."/>
            <person name="Kuo A."/>
            <person name="Salamov A."/>
            <person name="Ahrendt S.R."/>
            <person name="Lipzen A."/>
            <person name="Sullivan W."/>
            <person name="Andreopoulos W.B."/>
            <person name="Clum A."/>
            <person name="Lindquist E."/>
            <person name="Daum C."/>
            <person name="Ramamoorthy G.K."/>
            <person name="Gryganskyi A."/>
            <person name="Culley D."/>
            <person name="Magnuson J.K."/>
            <person name="James T.Y."/>
            <person name="O'Malley M.A."/>
            <person name="Stajich J.E."/>
            <person name="Spatafora J.W."/>
            <person name="Visel A."/>
            <person name="Grigoriev I.V."/>
        </authorList>
    </citation>
    <scope>NUCLEOTIDE SEQUENCE [LARGE SCALE GENOMIC DNA]</scope>
    <source>
        <strain evidence="5 6">ATCC 12442</strain>
    </source>
</reference>
<proteinExistence type="predicted"/>
<feature type="compositionally biased region" description="Basic residues" evidence="3">
    <location>
        <begin position="126"/>
        <end position="142"/>
    </location>
</feature>
<evidence type="ECO:0000313" key="5">
    <source>
        <dbReference type="EMBL" id="ORX72384.1"/>
    </source>
</evidence>
<feature type="region of interest" description="Disordered" evidence="3">
    <location>
        <begin position="114"/>
        <end position="142"/>
    </location>
</feature>
<dbReference type="Gene3D" id="2.40.50.40">
    <property type="match status" value="1"/>
</dbReference>
<name>A0A1Y1WGY1_9FUNG</name>
<evidence type="ECO:0000256" key="1">
    <source>
        <dbReference type="ARBA" id="ARBA00004123"/>
    </source>
</evidence>
<dbReference type="GeneID" id="63801167"/>
<accession>A0A1Y1WGY1</accession>
<dbReference type="Proteomes" id="UP000193922">
    <property type="component" value="Unassembled WGS sequence"/>
</dbReference>
<keyword evidence="2" id="KW-0539">Nucleus</keyword>
<feature type="domain" description="Chromo" evidence="4">
    <location>
        <begin position="63"/>
        <end position="121"/>
    </location>
</feature>
<feature type="compositionally biased region" description="Basic and acidic residues" evidence="3">
    <location>
        <begin position="114"/>
        <end position="125"/>
    </location>
</feature>
<comment type="subcellular location">
    <subcellularLocation>
        <location evidence="1">Nucleus</location>
    </subcellularLocation>
</comment>
<dbReference type="CDD" id="cd00024">
    <property type="entry name" value="CD_CSD"/>
    <property type="match status" value="1"/>
</dbReference>
<dbReference type="RefSeq" id="XP_040745808.1">
    <property type="nucleotide sequence ID" value="XM_040884519.1"/>
</dbReference>
<dbReference type="InterPro" id="IPR000953">
    <property type="entry name" value="Chromo/chromo_shadow_dom"/>
</dbReference>
<sequence length="142" mass="16997">MTRQHNRSSKRDPANQGPYLITAITKGGSYVLRDMEGQQLARNYTRSELIPISDRPIFQEASLEVERILGHRLNKAREYEYHVRWADEDEKDSWEPFSNFDSTDVIQKYWQEHNKAQKETKEARQKRTTQQKRPYKLRSRRG</sequence>
<organism evidence="5 6">
    <name type="scientific">Linderina pennispora</name>
    <dbReference type="NCBI Taxonomy" id="61395"/>
    <lineage>
        <taxon>Eukaryota</taxon>
        <taxon>Fungi</taxon>
        <taxon>Fungi incertae sedis</taxon>
        <taxon>Zoopagomycota</taxon>
        <taxon>Kickxellomycotina</taxon>
        <taxon>Kickxellomycetes</taxon>
        <taxon>Kickxellales</taxon>
        <taxon>Kickxellaceae</taxon>
        <taxon>Linderina</taxon>
    </lineage>
</organism>
<evidence type="ECO:0000259" key="4">
    <source>
        <dbReference type="PROSITE" id="PS50013"/>
    </source>
</evidence>
<dbReference type="EMBL" id="MCFD01000003">
    <property type="protein sequence ID" value="ORX72384.1"/>
    <property type="molecule type" value="Genomic_DNA"/>
</dbReference>
<dbReference type="PANTHER" id="PTHR22812">
    <property type="entry name" value="CHROMOBOX PROTEIN"/>
    <property type="match status" value="1"/>
</dbReference>
<dbReference type="GO" id="GO:0005634">
    <property type="term" value="C:nucleus"/>
    <property type="evidence" value="ECO:0007669"/>
    <property type="project" value="UniProtKB-SubCell"/>
</dbReference>
<protein>
    <recommendedName>
        <fullName evidence="4">Chromo domain-containing protein</fullName>
    </recommendedName>
</protein>
<dbReference type="AlphaFoldDB" id="A0A1Y1WGY1"/>
<evidence type="ECO:0000256" key="3">
    <source>
        <dbReference type="SAM" id="MobiDB-lite"/>
    </source>
</evidence>
<keyword evidence="6" id="KW-1185">Reference proteome</keyword>
<dbReference type="Pfam" id="PF00385">
    <property type="entry name" value="Chromo"/>
    <property type="match status" value="1"/>
</dbReference>
<comment type="caution">
    <text evidence="5">The sequence shown here is derived from an EMBL/GenBank/DDBJ whole genome shotgun (WGS) entry which is preliminary data.</text>
</comment>
<dbReference type="SUPFAM" id="SSF54160">
    <property type="entry name" value="Chromo domain-like"/>
    <property type="match status" value="1"/>
</dbReference>
<dbReference type="PROSITE" id="PS50013">
    <property type="entry name" value="CHROMO_2"/>
    <property type="match status" value="1"/>
</dbReference>
<dbReference type="InterPro" id="IPR016197">
    <property type="entry name" value="Chromo-like_dom_sf"/>
</dbReference>
<gene>
    <name evidence="5" type="ORF">DL89DRAFT_221426</name>
</gene>
<evidence type="ECO:0000256" key="2">
    <source>
        <dbReference type="ARBA" id="ARBA00023242"/>
    </source>
</evidence>
<evidence type="ECO:0000313" key="6">
    <source>
        <dbReference type="Proteomes" id="UP000193922"/>
    </source>
</evidence>
<dbReference type="SMART" id="SM00298">
    <property type="entry name" value="CHROMO"/>
    <property type="match status" value="1"/>
</dbReference>
<dbReference type="InterPro" id="IPR023780">
    <property type="entry name" value="Chromo_domain"/>
</dbReference>
<dbReference type="InterPro" id="IPR051219">
    <property type="entry name" value="Heterochromatin_chromo-domain"/>
</dbReference>
<dbReference type="OrthoDB" id="2231705at2759"/>